<comment type="subcellular location">
    <subcellularLocation>
        <location evidence="1">Nucleus</location>
    </subcellularLocation>
</comment>
<dbReference type="InterPro" id="IPR003034">
    <property type="entry name" value="SAP_dom"/>
</dbReference>
<dbReference type="Pfam" id="PF13671">
    <property type="entry name" value="AAA_33"/>
    <property type="match status" value="1"/>
</dbReference>
<feature type="domain" description="B30.2/SPRY" evidence="6">
    <location>
        <begin position="429"/>
        <end position="635"/>
    </location>
</feature>
<keyword evidence="3" id="KW-0597">Phosphoprotein</keyword>
<comment type="caution">
    <text evidence="8">The sequence shown here is derived from an EMBL/GenBank/DDBJ whole genome shotgun (WGS) entry which is preliminary data.</text>
</comment>
<feature type="compositionally biased region" description="Basic and acidic residues" evidence="5">
    <location>
        <begin position="963"/>
        <end position="975"/>
    </location>
</feature>
<feature type="compositionally biased region" description="Acidic residues" evidence="5">
    <location>
        <begin position="252"/>
        <end position="262"/>
    </location>
</feature>
<feature type="compositionally biased region" description="Basic and acidic residues" evidence="5">
    <location>
        <begin position="309"/>
        <end position="324"/>
    </location>
</feature>
<feature type="compositionally biased region" description="Low complexity" evidence="5">
    <location>
        <begin position="993"/>
        <end position="1004"/>
    </location>
</feature>
<evidence type="ECO:0000313" key="8">
    <source>
        <dbReference type="EMBL" id="CAL7941510.1"/>
    </source>
</evidence>
<dbReference type="InterPro" id="IPR001870">
    <property type="entry name" value="B30.2/SPRY"/>
</dbReference>
<evidence type="ECO:0000256" key="4">
    <source>
        <dbReference type="ARBA" id="ARBA00023242"/>
    </source>
</evidence>
<keyword evidence="4" id="KW-0539">Nucleus</keyword>
<keyword evidence="2" id="KW-0488">Methylation</keyword>
<dbReference type="InterPro" id="IPR003877">
    <property type="entry name" value="SPRY_dom"/>
</dbReference>
<dbReference type="SMART" id="SM00513">
    <property type="entry name" value="SAP"/>
    <property type="match status" value="1"/>
</dbReference>
<name>A0ABP1NKG7_XYLVO</name>
<evidence type="ECO:0000259" key="7">
    <source>
        <dbReference type="PROSITE" id="PS50800"/>
    </source>
</evidence>
<dbReference type="CDD" id="cd12884">
    <property type="entry name" value="SPRY_hnRNP"/>
    <property type="match status" value="1"/>
</dbReference>
<dbReference type="InterPro" id="IPR043136">
    <property type="entry name" value="B30.2/SPRY_sf"/>
</dbReference>
<feature type="domain" description="SAP" evidence="7">
    <location>
        <begin position="3"/>
        <end position="37"/>
    </location>
</feature>
<feature type="compositionally biased region" description="Gly residues" evidence="5">
    <location>
        <begin position="904"/>
        <end position="918"/>
    </location>
</feature>
<proteinExistence type="predicted"/>
<evidence type="ECO:0000259" key="6">
    <source>
        <dbReference type="PROSITE" id="PS50188"/>
    </source>
</evidence>
<dbReference type="PROSITE" id="PS50188">
    <property type="entry name" value="B302_SPRY"/>
    <property type="match status" value="1"/>
</dbReference>
<evidence type="ECO:0000256" key="1">
    <source>
        <dbReference type="ARBA" id="ARBA00004123"/>
    </source>
</evidence>
<dbReference type="SUPFAM" id="SSF49899">
    <property type="entry name" value="Concanavalin A-like lectins/glucanases"/>
    <property type="match status" value="1"/>
</dbReference>
<feature type="compositionally biased region" description="Basic and acidic residues" evidence="5">
    <location>
        <begin position="859"/>
        <end position="899"/>
    </location>
</feature>
<evidence type="ECO:0000256" key="5">
    <source>
        <dbReference type="SAM" id="MobiDB-lite"/>
    </source>
</evidence>
<gene>
    <name evidence="8" type="ORF">XYLVIOL_LOCUS5042</name>
</gene>
<dbReference type="SUPFAM" id="SSF52540">
    <property type="entry name" value="P-loop containing nucleoside triphosphate hydrolases"/>
    <property type="match status" value="1"/>
</dbReference>
<reference evidence="8 9" key="1">
    <citation type="submission" date="2024-08" db="EMBL/GenBank/DDBJ databases">
        <authorList>
            <person name="Will J Nash"/>
            <person name="Angela Man"/>
            <person name="Seanna McTaggart"/>
            <person name="Kendall Baker"/>
            <person name="Tom Barker"/>
            <person name="Leah Catchpole"/>
            <person name="Alex Durrant"/>
            <person name="Karim Gharbi"/>
            <person name="Naomi Irish"/>
            <person name="Gemy Kaithakottil"/>
            <person name="Debby Ku"/>
            <person name="Aaliyah Providence"/>
            <person name="Felix Shaw"/>
            <person name="David Swarbreck"/>
            <person name="Chris Watkins"/>
            <person name="Ann M. McCartney"/>
            <person name="Giulio Formenti"/>
            <person name="Alice Mouton"/>
            <person name="Noel Vella"/>
            <person name="Bjorn M von Reumont"/>
            <person name="Adriana Vella"/>
            <person name="Wilfried Haerty"/>
        </authorList>
    </citation>
    <scope>NUCLEOTIDE SEQUENCE [LARGE SCALE GENOMIC DNA]</scope>
</reference>
<dbReference type="Pfam" id="PF00622">
    <property type="entry name" value="SPRY"/>
    <property type="match status" value="1"/>
</dbReference>
<evidence type="ECO:0000313" key="9">
    <source>
        <dbReference type="Proteomes" id="UP001642520"/>
    </source>
</evidence>
<feature type="compositionally biased region" description="Acidic residues" evidence="5">
    <location>
        <begin position="176"/>
        <end position="219"/>
    </location>
</feature>
<evidence type="ECO:0000256" key="2">
    <source>
        <dbReference type="ARBA" id="ARBA00022481"/>
    </source>
</evidence>
<protein>
    <submittedName>
        <fullName evidence="8">Uncharacterized protein</fullName>
    </submittedName>
</protein>
<dbReference type="PANTHER" id="PTHR12381">
    <property type="entry name" value="HETEROGENEOUS NUCLEAR RIBONUCLEOPROTEIN U FAMILY MEMBER"/>
    <property type="match status" value="1"/>
</dbReference>
<dbReference type="SUPFAM" id="SSF68906">
    <property type="entry name" value="SAP domain"/>
    <property type="match status" value="1"/>
</dbReference>
<feature type="region of interest" description="Disordered" evidence="5">
    <location>
        <begin position="845"/>
        <end position="1021"/>
    </location>
</feature>
<accession>A0ABP1NKG7</accession>
<organism evidence="8 9">
    <name type="scientific">Xylocopa violacea</name>
    <name type="common">Violet carpenter bee</name>
    <name type="synonym">Apis violacea</name>
    <dbReference type="NCBI Taxonomy" id="135666"/>
    <lineage>
        <taxon>Eukaryota</taxon>
        <taxon>Metazoa</taxon>
        <taxon>Ecdysozoa</taxon>
        <taxon>Arthropoda</taxon>
        <taxon>Hexapoda</taxon>
        <taxon>Insecta</taxon>
        <taxon>Pterygota</taxon>
        <taxon>Neoptera</taxon>
        <taxon>Endopterygota</taxon>
        <taxon>Hymenoptera</taxon>
        <taxon>Apocrita</taxon>
        <taxon>Aculeata</taxon>
        <taxon>Apoidea</taxon>
        <taxon>Anthophila</taxon>
        <taxon>Apidae</taxon>
        <taxon>Xylocopa</taxon>
        <taxon>Xylocopa</taxon>
    </lineage>
</organism>
<dbReference type="EMBL" id="CAXAJV020001292">
    <property type="protein sequence ID" value="CAL7941510.1"/>
    <property type="molecule type" value="Genomic_DNA"/>
</dbReference>
<feature type="compositionally biased region" description="Polar residues" evidence="5">
    <location>
        <begin position="287"/>
        <end position="308"/>
    </location>
</feature>
<dbReference type="Gene3D" id="3.40.50.300">
    <property type="entry name" value="P-loop containing nucleotide triphosphate hydrolases"/>
    <property type="match status" value="1"/>
</dbReference>
<dbReference type="InterPro" id="IPR035778">
    <property type="entry name" value="SPRY_hnRNP_U"/>
</dbReference>
<dbReference type="Gene3D" id="2.60.120.920">
    <property type="match status" value="1"/>
</dbReference>
<feature type="compositionally biased region" description="Polar residues" evidence="5">
    <location>
        <begin position="42"/>
        <end position="61"/>
    </location>
</feature>
<feature type="compositionally biased region" description="Basic and acidic residues" evidence="5">
    <location>
        <begin position="242"/>
        <end position="251"/>
    </location>
</feature>
<feature type="compositionally biased region" description="Polar residues" evidence="5">
    <location>
        <begin position="125"/>
        <end position="134"/>
    </location>
</feature>
<feature type="compositionally biased region" description="Basic and acidic residues" evidence="5">
    <location>
        <begin position="364"/>
        <end position="425"/>
    </location>
</feature>
<feature type="compositionally biased region" description="Polar residues" evidence="5">
    <location>
        <begin position="1005"/>
        <end position="1021"/>
    </location>
</feature>
<feature type="region of interest" description="Disordered" evidence="5">
    <location>
        <begin position="38"/>
        <end position="452"/>
    </location>
</feature>
<keyword evidence="9" id="KW-1185">Reference proteome</keyword>
<dbReference type="Pfam" id="PF02037">
    <property type="entry name" value="SAP"/>
    <property type="match status" value="1"/>
</dbReference>
<dbReference type="Gene3D" id="1.10.720.30">
    <property type="entry name" value="SAP domain"/>
    <property type="match status" value="1"/>
</dbReference>
<evidence type="ECO:0000256" key="3">
    <source>
        <dbReference type="ARBA" id="ARBA00022553"/>
    </source>
</evidence>
<dbReference type="InterPro" id="IPR036361">
    <property type="entry name" value="SAP_dom_sf"/>
</dbReference>
<dbReference type="SMART" id="SM00449">
    <property type="entry name" value="SPRY"/>
    <property type="match status" value="1"/>
</dbReference>
<dbReference type="InterPro" id="IPR027417">
    <property type="entry name" value="P-loop_NTPase"/>
</dbReference>
<feature type="compositionally biased region" description="Basic and acidic residues" evidence="5">
    <location>
        <begin position="157"/>
        <end position="175"/>
    </location>
</feature>
<sequence>MDPEKLKVTELRTELAKRKLDTKGVKSVLVGRLRKAIEEENANQSNQGKANVGSKDTQNDIIQEDDEKSTKIPQTPKKSTRLSKTAPAMTQKEESATKKRRTSRLSYSSRRTSPKKTDQNDMSRESSPTVSDSALQEDAILEEPAMQEEATIQEETTVQKESPKKEEKSELSEKDEKDEEKEIEDLLLSTESEDANAMEVEKEDDIKDDDITESNESVEDTTVSQASPIKSPVKCSNIDDVSTSKESKDDKDDKDDEDDTDQKEESIMEITSNQDIPENIDVRESESVVSDTSQENKTPSVTNDTCESNDIKEETIQQEEKNVESMDNGHTTVSIDDTKATDIPETEQQTNNSLEEEQNIDINENDKSKAEDEFMEDKDILSISEKEVDSNVDNKQDEQDIEMSEIKHEEDTDIDMREQDTNIARDKKRKRSPSPVEEERRDSPPPVLVENEPEIDDSALILSWYDSDLNLVIDKDGFFTATPMHNDGFSHMWAGARASYGFLCGKVYYEAKIVEHCAINAENEEHPHVLRIGWSAPGTSMQLGEEKFSFGYSSTGKRLTNNQYEDYGVEFGKHDVIGCYFDATSENIILSYTVNGKDQGTAFNISKEELGDKPLFPHILSKNCSFACNFGQETPWTEEILQDYVSIGNVESQYKIPGPRRPEKKDECEVIMICGLPACGKTTWATKYAAEHPQKMYNILGLSSLINKMKDPGLSYKEEHDEQWKVLIDKCTDALNKLLEMASTRRRNYILDQTNVYPSAQRRKMKNFYGYQKKAVVIVPSEEEFKSRSVKHKPIDGKEITDSMLLEMKANFRAPVVGESFDVVNWVELDQEEGGKLIEMYNKEGKEAGYGEQQTSKRPRIDSRSEDTHEGRNDGRSNRDNRDNRDYRDRRNNYSDRNRNPVWRGGGSGGGGGGGGNNMGWRDRPSRAGGHIRHGGGYGPPMPRRRRGVPIPLVHRGMNRRGGNVDRRGGNDRGRALVTRQGARSRAPIGNYQGSQQSVWSQQGNWPSGQSQESWGQSNWGSQPWGNWKSYGQGSYNQSNYNQQGYGNGNWNSWNQQYYNQYWGQQQQSGQTTTSGQTTNKQ</sequence>
<dbReference type="InterPro" id="IPR013320">
    <property type="entry name" value="ConA-like_dom_sf"/>
</dbReference>
<feature type="compositionally biased region" description="Basic and acidic residues" evidence="5">
    <location>
        <begin position="115"/>
        <end position="124"/>
    </location>
</feature>
<dbReference type="PROSITE" id="PS50800">
    <property type="entry name" value="SAP"/>
    <property type="match status" value="1"/>
</dbReference>
<dbReference type="Proteomes" id="UP001642520">
    <property type="component" value="Unassembled WGS sequence"/>
</dbReference>
<dbReference type="PANTHER" id="PTHR12381:SF56">
    <property type="entry name" value="B30.2_SPRY DOMAIN-CONTAINING PROTEIN-RELATED"/>
    <property type="match status" value="1"/>
</dbReference>